<proteinExistence type="predicted"/>
<feature type="transmembrane region" description="Helical" evidence="1">
    <location>
        <begin position="114"/>
        <end position="140"/>
    </location>
</feature>
<sequence length="146" mass="15055">MASDRIFGAVATLVALAYIASATQIQTGFMADPVGPRTFPIIIGSVAALCGMVIAIRPDPDPEWPELATLGALALSVIVLIGYAYALKPLGFLLPTAIAAGFLSYQIQPKPVKAVLAGIGLSLGLFLIFKYALGLGLVAVPKSMLG</sequence>
<feature type="transmembrane region" description="Helical" evidence="1">
    <location>
        <begin position="90"/>
        <end position="107"/>
    </location>
</feature>
<feature type="transmembrane region" description="Helical" evidence="1">
    <location>
        <begin position="67"/>
        <end position="84"/>
    </location>
</feature>
<keyword evidence="1" id="KW-0472">Membrane</keyword>
<protein>
    <submittedName>
        <fullName evidence="3">Putative tricarboxylic transport membrane protein</fullName>
    </submittedName>
</protein>
<reference evidence="3 4" key="1">
    <citation type="submission" date="2016-10" db="EMBL/GenBank/DDBJ databases">
        <authorList>
            <person name="de Groot N.N."/>
        </authorList>
    </citation>
    <scope>NUCLEOTIDE SEQUENCE [LARGE SCALE GENOMIC DNA]</scope>
    <source>
        <strain evidence="3 4">DSM 25294</strain>
    </source>
</reference>
<evidence type="ECO:0000256" key="1">
    <source>
        <dbReference type="SAM" id="Phobius"/>
    </source>
</evidence>
<keyword evidence="4" id="KW-1185">Reference proteome</keyword>
<evidence type="ECO:0000313" key="4">
    <source>
        <dbReference type="Proteomes" id="UP000199382"/>
    </source>
</evidence>
<gene>
    <name evidence="3" type="ORF">SAMN04488026_103631</name>
</gene>
<accession>A0A1G9AM37</accession>
<dbReference type="OrthoDB" id="5519430at2"/>
<evidence type="ECO:0000313" key="3">
    <source>
        <dbReference type="EMBL" id="SDK28358.1"/>
    </source>
</evidence>
<dbReference type="Proteomes" id="UP000199382">
    <property type="component" value="Unassembled WGS sequence"/>
</dbReference>
<dbReference type="STRING" id="571298.SAMN04488026_103631"/>
<feature type="domain" description="DUF1468" evidence="2">
    <location>
        <begin position="6"/>
        <end position="136"/>
    </location>
</feature>
<dbReference type="InterPro" id="IPR009936">
    <property type="entry name" value="DUF1468"/>
</dbReference>
<dbReference type="AlphaFoldDB" id="A0A1G9AM37"/>
<keyword evidence="1" id="KW-0812">Transmembrane</keyword>
<dbReference type="EMBL" id="FNEK01000036">
    <property type="protein sequence ID" value="SDK28358.1"/>
    <property type="molecule type" value="Genomic_DNA"/>
</dbReference>
<organism evidence="3 4">
    <name type="scientific">Aliiruegeria lutimaris</name>
    <dbReference type="NCBI Taxonomy" id="571298"/>
    <lineage>
        <taxon>Bacteria</taxon>
        <taxon>Pseudomonadati</taxon>
        <taxon>Pseudomonadota</taxon>
        <taxon>Alphaproteobacteria</taxon>
        <taxon>Rhodobacterales</taxon>
        <taxon>Roseobacteraceae</taxon>
        <taxon>Aliiruegeria</taxon>
    </lineage>
</organism>
<dbReference type="Pfam" id="PF07331">
    <property type="entry name" value="TctB"/>
    <property type="match status" value="1"/>
</dbReference>
<dbReference type="RefSeq" id="WP_093158582.1">
    <property type="nucleotide sequence ID" value="NZ_FNEK01000036.1"/>
</dbReference>
<evidence type="ECO:0000259" key="2">
    <source>
        <dbReference type="Pfam" id="PF07331"/>
    </source>
</evidence>
<name>A0A1G9AM37_9RHOB</name>
<feature type="transmembrane region" description="Helical" evidence="1">
    <location>
        <begin position="38"/>
        <end position="55"/>
    </location>
</feature>
<keyword evidence="1" id="KW-1133">Transmembrane helix</keyword>